<dbReference type="GO" id="GO:0000978">
    <property type="term" value="F:RNA polymerase II cis-regulatory region sequence-specific DNA binding"/>
    <property type="evidence" value="ECO:0007669"/>
    <property type="project" value="TreeGrafter"/>
</dbReference>
<evidence type="ECO:0000256" key="1">
    <source>
        <dbReference type="ARBA" id="ARBA00006951"/>
    </source>
</evidence>
<dbReference type="InterPro" id="IPR046347">
    <property type="entry name" value="bZIP_sf"/>
</dbReference>
<evidence type="ECO:0000313" key="5">
    <source>
        <dbReference type="Ensembl" id="ENSSMAP00000032929.2"/>
    </source>
</evidence>
<keyword evidence="2" id="KW-0175">Coiled coil</keyword>
<dbReference type="CDD" id="cd14693">
    <property type="entry name" value="bZIP_CEBP"/>
    <property type="match status" value="1"/>
</dbReference>
<dbReference type="AlphaFoldDB" id="A0A8D3BEI5"/>
<dbReference type="PROSITE" id="PS50217">
    <property type="entry name" value="BZIP"/>
    <property type="match status" value="1"/>
</dbReference>
<dbReference type="GO" id="GO:0030099">
    <property type="term" value="P:myeloid cell differentiation"/>
    <property type="evidence" value="ECO:0007669"/>
    <property type="project" value="TreeGrafter"/>
</dbReference>
<dbReference type="Gene3D" id="1.20.5.170">
    <property type="match status" value="1"/>
</dbReference>
<comment type="similarity">
    <text evidence="1">Belongs to the bZIP family. C/EBP subfamily.</text>
</comment>
<dbReference type="PANTHER" id="PTHR23334:SF62">
    <property type="entry name" value="CCAAT_ENHANCER BINDING PROTEIN (C_EBP) 1"/>
    <property type="match status" value="1"/>
</dbReference>
<evidence type="ECO:0000313" key="6">
    <source>
        <dbReference type="Proteomes" id="UP000694558"/>
    </source>
</evidence>
<feature type="region of interest" description="Disordered" evidence="3">
    <location>
        <begin position="1"/>
        <end position="30"/>
    </location>
</feature>
<dbReference type="Ensembl" id="ENSSMAT00000033339.2">
    <property type="protein sequence ID" value="ENSSMAP00000032929.2"/>
    <property type="gene ID" value="ENSSMAG00000020174.2"/>
</dbReference>
<dbReference type="GeneTree" id="ENSGT00940000167861"/>
<dbReference type="Proteomes" id="UP000694558">
    <property type="component" value="Chromosome 21"/>
</dbReference>
<dbReference type="InterPro" id="IPR031106">
    <property type="entry name" value="C/EBP"/>
</dbReference>
<evidence type="ECO:0000259" key="4">
    <source>
        <dbReference type="PROSITE" id="PS50217"/>
    </source>
</evidence>
<organism evidence="5 6">
    <name type="scientific">Scophthalmus maximus</name>
    <name type="common">Turbot</name>
    <name type="synonym">Psetta maxima</name>
    <dbReference type="NCBI Taxonomy" id="52904"/>
    <lineage>
        <taxon>Eukaryota</taxon>
        <taxon>Metazoa</taxon>
        <taxon>Chordata</taxon>
        <taxon>Craniata</taxon>
        <taxon>Vertebrata</taxon>
        <taxon>Euteleostomi</taxon>
        <taxon>Actinopterygii</taxon>
        <taxon>Neopterygii</taxon>
        <taxon>Teleostei</taxon>
        <taxon>Neoteleostei</taxon>
        <taxon>Acanthomorphata</taxon>
        <taxon>Carangaria</taxon>
        <taxon>Pleuronectiformes</taxon>
        <taxon>Pleuronectoidei</taxon>
        <taxon>Scophthalmidae</taxon>
        <taxon>Scophthalmus</taxon>
    </lineage>
</organism>
<dbReference type="Pfam" id="PF07716">
    <property type="entry name" value="bZIP_2"/>
    <property type="match status" value="1"/>
</dbReference>
<evidence type="ECO:0000256" key="2">
    <source>
        <dbReference type="SAM" id="Coils"/>
    </source>
</evidence>
<proteinExistence type="inferred from homology"/>
<feature type="domain" description="BZIP" evidence="4">
    <location>
        <begin position="53"/>
        <end position="116"/>
    </location>
</feature>
<dbReference type="GO" id="GO:0006351">
    <property type="term" value="P:DNA-templated transcription"/>
    <property type="evidence" value="ECO:0007669"/>
    <property type="project" value="InterPro"/>
</dbReference>
<feature type="compositionally biased region" description="Basic residues" evidence="3">
    <location>
        <begin position="18"/>
        <end position="27"/>
    </location>
</feature>
<reference evidence="5" key="1">
    <citation type="submission" date="2023-05" db="EMBL/GenBank/DDBJ databases">
        <title>High-quality long-read genome of Scophthalmus maximus.</title>
        <authorList>
            <person name="Lien S."/>
            <person name="Martinez P."/>
        </authorList>
    </citation>
    <scope>NUCLEOTIDE SEQUENCE [LARGE SCALE GENOMIC DNA]</scope>
</reference>
<reference evidence="5" key="2">
    <citation type="submission" date="2025-08" db="UniProtKB">
        <authorList>
            <consortium name="Ensembl"/>
        </authorList>
    </citation>
    <scope>IDENTIFICATION</scope>
</reference>
<sequence length="131" mass="15081">FQGVLCHPGVGEPVPRSGPHHAPRHLRPGRDFSHFLLPTLRAPLTKRSLSKDSAEYRLRRERNNVAVRKSRDKARRRIQLTQQRAMQLQEENQKLQMRIGQLTQELDTLKHILSQRHMPGSEEGAAGESRI</sequence>
<dbReference type="GO" id="GO:0000981">
    <property type="term" value="F:DNA-binding transcription factor activity, RNA polymerase II-specific"/>
    <property type="evidence" value="ECO:0007669"/>
    <property type="project" value="TreeGrafter"/>
</dbReference>
<protein>
    <recommendedName>
        <fullName evidence="4">BZIP domain-containing protein</fullName>
    </recommendedName>
</protein>
<dbReference type="InterPro" id="IPR004827">
    <property type="entry name" value="bZIP"/>
</dbReference>
<dbReference type="SUPFAM" id="SSF57959">
    <property type="entry name" value="Leucine zipper domain"/>
    <property type="match status" value="1"/>
</dbReference>
<name>A0A8D3BEI5_SCOMX</name>
<dbReference type="PANTHER" id="PTHR23334">
    <property type="entry name" value="CCAAT/ENHANCER BINDING PROTEIN"/>
    <property type="match status" value="1"/>
</dbReference>
<feature type="coiled-coil region" evidence="2">
    <location>
        <begin position="71"/>
        <end position="112"/>
    </location>
</feature>
<evidence type="ECO:0000256" key="3">
    <source>
        <dbReference type="SAM" id="MobiDB-lite"/>
    </source>
</evidence>
<dbReference type="SMART" id="SM00338">
    <property type="entry name" value="BRLZ"/>
    <property type="match status" value="1"/>
</dbReference>
<accession>A0A8D3BEI5</accession>